<feature type="binding site" evidence="6">
    <location>
        <position position="335"/>
    </location>
    <ligand>
        <name>substrate</name>
    </ligand>
</feature>
<feature type="binding site" evidence="6">
    <location>
        <position position="396"/>
    </location>
    <ligand>
        <name>substrate</name>
    </ligand>
</feature>
<dbReference type="UniPathway" id="UPA00034">
    <property type="reaction ID" value="UER00027"/>
</dbReference>
<evidence type="ECO:0000256" key="5">
    <source>
        <dbReference type="ARBA" id="ARBA00023239"/>
    </source>
</evidence>
<dbReference type="SUPFAM" id="SSF50621">
    <property type="entry name" value="Alanine racemase C-terminal domain-like"/>
    <property type="match status" value="1"/>
</dbReference>
<comment type="similarity">
    <text evidence="6">Belongs to the Orn/Lys/Arg decarboxylase class-II family. LysA subfamily.</text>
</comment>
<evidence type="ECO:0000256" key="4">
    <source>
        <dbReference type="ARBA" id="ARBA00023154"/>
    </source>
</evidence>
<reference evidence="11 12" key="1">
    <citation type="submission" date="2015-07" db="EMBL/GenBank/DDBJ databases">
        <title>Genome sequencing of Kibdelosporangium phytohabitans.</title>
        <authorList>
            <person name="Qin S."/>
            <person name="Xing K."/>
        </authorList>
    </citation>
    <scope>NUCLEOTIDE SEQUENCE [LARGE SCALE GENOMIC DNA]</scope>
    <source>
        <strain evidence="11 12">KLBMP1111</strain>
    </source>
</reference>
<dbReference type="EC" id="4.1.1.20" evidence="6 7"/>
<dbReference type="NCBIfam" id="TIGR01048">
    <property type="entry name" value="lysA"/>
    <property type="match status" value="1"/>
</dbReference>
<dbReference type="InterPro" id="IPR009006">
    <property type="entry name" value="Ala_racemase/Decarboxylase_C"/>
</dbReference>
<keyword evidence="5 6" id="KW-0456">Lyase</keyword>
<comment type="cofactor">
    <cofactor evidence="1 6 8 9">
        <name>pyridoxal 5'-phosphate</name>
        <dbReference type="ChEBI" id="CHEBI:597326"/>
    </cofactor>
</comment>
<dbReference type="GO" id="GO:0009089">
    <property type="term" value="P:lysine biosynthetic process via diaminopimelate"/>
    <property type="evidence" value="ECO:0007669"/>
    <property type="project" value="UniProtKB-UniRule"/>
</dbReference>
<evidence type="ECO:0000256" key="6">
    <source>
        <dbReference type="HAMAP-Rule" id="MF_02120"/>
    </source>
</evidence>
<evidence type="ECO:0000256" key="2">
    <source>
        <dbReference type="ARBA" id="ARBA00022793"/>
    </source>
</evidence>
<dbReference type="HAMAP" id="MF_02120">
    <property type="entry name" value="LysA"/>
    <property type="match status" value="1"/>
</dbReference>
<dbReference type="InterPro" id="IPR000183">
    <property type="entry name" value="Orn/DAP/Arg_de-COase"/>
</dbReference>
<feature type="binding site" evidence="6">
    <location>
        <position position="396"/>
    </location>
    <ligand>
        <name>pyridoxal 5'-phosphate</name>
        <dbReference type="ChEBI" id="CHEBI:597326"/>
    </ligand>
</feature>
<keyword evidence="2 6" id="KW-0210">Decarboxylase</keyword>
<evidence type="ECO:0000259" key="10">
    <source>
        <dbReference type="Pfam" id="PF02784"/>
    </source>
</evidence>
<comment type="subunit">
    <text evidence="6">Homodimer.</text>
</comment>
<feature type="domain" description="Orn/DAP/Arg decarboxylase 2 N-terminal" evidence="10">
    <location>
        <begin position="58"/>
        <end position="307"/>
    </location>
</feature>
<dbReference type="PRINTS" id="PR01181">
    <property type="entry name" value="DAPDCRBXLASE"/>
</dbReference>
<feature type="binding site" evidence="6">
    <location>
        <position position="339"/>
    </location>
    <ligand>
        <name>substrate</name>
    </ligand>
</feature>
<evidence type="ECO:0000256" key="7">
    <source>
        <dbReference type="NCBIfam" id="TIGR01048"/>
    </source>
</evidence>
<dbReference type="Gene3D" id="3.20.20.10">
    <property type="entry name" value="Alanine racemase"/>
    <property type="match status" value="1"/>
</dbReference>
<feature type="binding site" evidence="6">
    <location>
        <begin position="300"/>
        <end position="303"/>
    </location>
    <ligand>
        <name>pyridoxal 5'-phosphate</name>
        <dbReference type="ChEBI" id="CHEBI:597326"/>
    </ligand>
</feature>
<dbReference type="FunFam" id="3.20.20.10:FF:000003">
    <property type="entry name" value="Diaminopimelate decarboxylase"/>
    <property type="match status" value="1"/>
</dbReference>
<dbReference type="KEGG" id="kphy:AOZ06_51260"/>
<dbReference type="PANTHER" id="PTHR43727">
    <property type="entry name" value="DIAMINOPIMELATE DECARBOXYLASE"/>
    <property type="match status" value="1"/>
</dbReference>
<comment type="catalytic activity">
    <reaction evidence="6 9">
        <text>meso-2,6-diaminopimelate + H(+) = L-lysine + CO2</text>
        <dbReference type="Rhea" id="RHEA:15101"/>
        <dbReference type="ChEBI" id="CHEBI:15378"/>
        <dbReference type="ChEBI" id="CHEBI:16526"/>
        <dbReference type="ChEBI" id="CHEBI:32551"/>
        <dbReference type="ChEBI" id="CHEBI:57791"/>
        <dbReference type="EC" id="4.1.1.20"/>
    </reaction>
</comment>
<dbReference type="OrthoDB" id="9802241at2"/>
<feature type="binding site" evidence="6">
    <location>
        <position position="367"/>
    </location>
    <ligand>
        <name>substrate</name>
    </ligand>
</feature>
<name>A0A0N9ICI2_9PSEU</name>
<dbReference type="Pfam" id="PF02784">
    <property type="entry name" value="Orn_Arg_deC_N"/>
    <property type="match status" value="1"/>
</dbReference>
<dbReference type="PROSITE" id="PS00878">
    <property type="entry name" value="ODR_DC_2_1"/>
    <property type="match status" value="1"/>
</dbReference>
<dbReference type="STRING" id="860235.AOZ06_51260"/>
<accession>A0A0N9ICI2</accession>
<dbReference type="InterPro" id="IPR022644">
    <property type="entry name" value="De-COase2_N"/>
</dbReference>
<dbReference type="Gene3D" id="2.40.37.10">
    <property type="entry name" value="Lyase, Ornithine Decarboxylase, Chain A, domain 1"/>
    <property type="match status" value="1"/>
</dbReference>
<feature type="active site" description="Proton donor" evidence="8">
    <location>
        <position position="366"/>
    </location>
</feature>
<evidence type="ECO:0000313" key="11">
    <source>
        <dbReference type="EMBL" id="ALG14144.1"/>
    </source>
</evidence>
<dbReference type="Proteomes" id="UP000063699">
    <property type="component" value="Chromosome"/>
</dbReference>
<sequence length="438" mass="47108">MTLTDVLPSLGRSLHTKLEPDVWPRSTSAHPDGLRIAGIPVGELAARFGTPAYILDEDEVRRRCRAYRAALPGFEIAYAGKSLTCRAVLRWMAEEGFSLDVCSGGELAVARAVGFPAERIILHGNVKTAEDWKAALGYEIGRVVVDSLDEIDQLGSLARHPQRVLVRVTPGVDGHTHKAIATGVEDQKFGFPLRDAMTAVDAVLAQPGLRLDGLHCHIGSQVSSVASFELAARRMVEFAGAIRDRHGVVVRSLDLGGGHAVPYLPGQQEFDLTGYAQRVRVAVSYTASQLGLPVPQLTIEPGRALVANAGVTLYRVVTVKGRYVAVDGGMSDNMRACLYDAKYLVRLAGRSSSAPLRTVSVVGRHCEAGDVIAADIELPSDVHAGDVLAVPVTGAYHHSLASNYNQICRPPIIGVRDGWARPLVRRETEEDLLARDVG</sequence>
<dbReference type="InterPro" id="IPR002986">
    <property type="entry name" value="DAP_deCOOHase_LysA"/>
</dbReference>
<feature type="binding site" evidence="6">
    <location>
        <position position="303"/>
    </location>
    <ligand>
        <name>substrate</name>
    </ligand>
</feature>
<evidence type="ECO:0000313" key="12">
    <source>
        <dbReference type="Proteomes" id="UP000063699"/>
    </source>
</evidence>
<dbReference type="CDD" id="cd06828">
    <property type="entry name" value="PLPDE_III_DapDC"/>
    <property type="match status" value="1"/>
</dbReference>
<protein>
    <recommendedName>
        <fullName evidence="6 7">Diaminopimelate decarboxylase</fullName>
        <shortName evidence="6">DAP decarboxylase</shortName>
        <shortName evidence="6">DAPDC</shortName>
        <ecNumber evidence="6 7">4.1.1.20</ecNumber>
    </recommendedName>
</protein>
<dbReference type="PRINTS" id="PR01179">
    <property type="entry name" value="ODADCRBXLASE"/>
</dbReference>
<dbReference type="SUPFAM" id="SSF51419">
    <property type="entry name" value="PLP-binding barrel"/>
    <property type="match status" value="1"/>
</dbReference>
<feature type="modified residue" description="N6-(pyridoxal phosphate)lysine" evidence="6 8">
    <location>
        <position position="81"/>
    </location>
</feature>
<evidence type="ECO:0000256" key="9">
    <source>
        <dbReference type="RuleBase" id="RU003738"/>
    </source>
</evidence>
<keyword evidence="12" id="KW-1185">Reference proteome</keyword>
<comment type="function">
    <text evidence="6">Specifically catalyzes the decarboxylation of meso-diaminopimelate (meso-DAP) to L-lysine.</text>
</comment>
<dbReference type="EMBL" id="CP012752">
    <property type="protein sequence ID" value="ALG14144.1"/>
    <property type="molecule type" value="Genomic_DNA"/>
</dbReference>
<evidence type="ECO:0000256" key="3">
    <source>
        <dbReference type="ARBA" id="ARBA00022898"/>
    </source>
</evidence>
<feature type="binding site" evidence="6">
    <location>
        <position position="258"/>
    </location>
    <ligand>
        <name>pyridoxal 5'-phosphate</name>
        <dbReference type="ChEBI" id="CHEBI:597326"/>
    </ligand>
</feature>
<keyword evidence="4 6" id="KW-0457">Lysine biosynthesis</keyword>
<dbReference type="GO" id="GO:0008836">
    <property type="term" value="F:diaminopimelate decarboxylase activity"/>
    <property type="evidence" value="ECO:0007669"/>
    <property type="project" value="UniProtKB-UniRule"/>
</dbReference>
<evidence type="ECO:0000256" key="1">
    <source>
        <dbReference type="ARBA" id="ARBA00001933"/>
    </source>
</evidence>
<dbReference type="InterPro" id="IPR022653">
    <property type="entry name" value="De-COase2_pyr-phos_BS"/>
</dbReference>
<gene>
    <name evidence="6" type="primary">lysA</name>
    <name evidence="11" type="ORF">AOZ06_51260</name>
</gene>
<evidence type="ECO:0000256" key="8">
    <source>
        <dbReference type="PIRSR" id="PIRSR600183-50"/>
    </source>
</evidence>
<comment type="pathway">
    <text evidence="6 9">Amino-acid biosynthesis; L-lysine biosynthesis via DAP pathway; L-lysine from DL-2,6-diaminopimelate: step 1/1.</text>
</comment>
<dbReference type="AlphaFoldDB" id="A0A0N9ICI2"/>
<keyword evidence="6" id="KW-0028">Amino-acid biosynthesis</keyword>
<proteinExistence type="inferred from homology"/>
<organism evidence="11 12">
    <name type="scientific">Kibdelosporangium phytohabitans</name>
    <dbReference type="NCBI Taxonomy" id="860235"/>
    <lineage>
        <taxon>Bacteria</taxon>
        <taxon>Bacillati</taxon>
        <taxon>Actinomycetota</taxon>
        <taxon>Actinomycetes</taxon>
        <taxon>Pseudonocardiales</taxon>
        <taxon>Pseudonocardiaceae</taxon>
        <taxon>Kibdelosporangium</taxon>
    </lineage>
</organism>
<dbReference type="RefSeq" id="WP_054296014.1">
    <property type="nucleotide sequence ID" value="NZ_CP012752.1"/>
</dbReference>
<dbReference type="GO" id="GO:0030170">
    <property type="term" value="F:pyridoxal phosphate binding"/>
    <property type="evidence" value="ECO:0007669"/>
    <property type="project" value="UniProtKB-UniRule"/>
</dbReference>
<keyword evidence="3 6" id="KW-0663">Pyridoxal phosphate</keyword>
<dbReference type="InterPro" id="IPR029066">
    <property type="entry name" value="PLP-binding_barrel"/>
</dbReference>
<dbReference type="PANTHER" id="PTHR43727:SF2">
    <property type="entry name" value="GROUP IV DECARBOXYLASE"/>
    <property type="match status" value="1"/>
</dbReference>